<protein>
    <recommendedName>
        <fullName evidence="1">BPL/LPL catalytic domain-containing protein</fullName>
    </recommendedName>
</protein>
<dbReference type="PROSITE" id="PS51733">
    <property type="entry name" value="BPL_LPL_CATALYTIC"/>
    <property type="match status" value="1"/>
</dbReference>
<gene>
    <name evidence="2" type="ORF">COW36_17455</name>
</gene>
<dbReference type="Pfam" id="PF21948">
    <property type="entry name" value="LplA-B_cat"/>
    <property type="match status" value="1"/>
</dbReference>
<dbReference type="InterPro" id="IPR050664">
    <property type="entry name" value="Octanoyltrans_LipM/LipL"/>
</dbReference>
<dbReference type="InterPro" id="IPR045864">
    <property type="entry name" value="aa-tRNA-synth_II/BPL/LPL"/>
</dbReference>
<name>A0A2M7G0G6_9BACT</name>
<dbReference type="Proteomes" id="UP000231019">
    <property type="component" value="Unassembled WGS sequence"/>
</dbReference>
<accession>A0A2M7G0G6</accession>
<evidence type="ECO:0000313" key="3">
    <source>
        <dbReference type="Proteomes" id="UP000231019"/>
    </source>
</evidence>
<dbReference type="EMBL" id="PFFQ01000053">
    <property type="protein sequence ID" value="PIW15208.1"/>
    <property type="molecule type" value="Genomic_DNA"/>
</dbReference>
<comment type="caution">
    <text evidence="2">The sequence shown here is derived from an EMBL/GenBank/DDBJ whole genome shotgun (WGS) entry which is preliminary data.</text>
</comment>
<sequence>MPNWLLIIDPPLSGDLNMQRDRLLYQNFEALPAEGVLRFFQWSEATVSLGRFQNAPELEAQAQALKCPTVRRPTGGQAILHGQDLCWSIVSSSQGFLGKNLLESYHLIAQAVIAALQRLEINAVFPSTEDPYRRQVSCFGSLTPADLEIQGKKLVGSAQMRNRRAFLQQSSLPLIAPDPSLWLSLFPEKGLREQISLAEINPQLCAQDLIDTLTQAFTQQWQLGFQVWDETLEARFFAAASAKTF</sequence>
<feature type="domain" description="BPL/LPL catalytic" evidence="1">
    <location>
        <begin position="31"/>
        <end position="225"/>
    </location>
</feature>
<evidence type="ECO:0000259" key="1">
    <source>
        <dbReference type="PROSITE" id="PS51733"/>
    </source>
</evidence>
<dbReference type="PANTHER" id="PTHR43679">
    <property type="entry name" value="OCTANOYLTRANSFERASE LIPM-RELATED"/>
    <property type="match status" value="1"/>
</dbReference>
<dbReference type="InterPro" id="IPR004143">
    <property type="entry name" value="BPL_LPL_catalytic"/>
</dbReference>
<proteinExistence type="predicted"/>
<dbReference type="PANTHER" id="PTHR43679:SF2">
    <property type="entry name" value="OCTANOYL-[GCVH]:PROTEIN N-OCTANOYLTRANSFERASE"/>
    <property type="match status" value="1"/>
</dbReference>
<reference evidence="2 3" key="1">
    <citation type="submission" date="2017-09" db="EMBL/GenBank/DDBJ databases">
        <title>Depth-based differentiation of microbial function through sediment-hosted aquifers and enrichment of novel symbionts in the deep terrestrial subsurface.</title>
        <authorList>
            <person name="Probst A.J."/>
            <person name="Ladd B."/>
            <person name="Jarett J.K."/>
            <person name="Geller-Mcgrath D.E."/>
            <person name="Sieber C.M."/>
            <person name="Emerson J.B."/>
            <person name="Anantharaman K."/>
            <person name="Thomas B.C."/>
            <person name="Malmstrom R."/>
            <person name="Stieglmeier M."/>
            <person name="Klingl A."/>
            <person name="Woyke T."/>
            <person name="Ryan C.M."/>
            <person name="Banfield J.F."/>
        </authorList>
    </citation>
    <scope>NUCLEOTIDE SEQUENCE [LARGE SCALE GENOMIC DNA]</scope>
    <source>
        <strain evidence="2">CG17_big_fil_post_rev_8_21_14_2_50_48_46</strain>
    </source>
</reference>
<evidence type="ECO:0000313" key="2">
    <source>
        <dbReference type="EMBL" id="PIW15208.1"/>
    </source>
</evidence>
<dbReference type="AlphaFoldDB" id="A0A2M7G0G6"/>
<dbReference type="SUPFAM" id="SSF55681">
    <property type="entry name" value="Class II aaRS and biotin synthetases"/>
    <property type="match status" value="1"/>
</dbReference>
<dbReference type="Gene3D" id="3.30.930.10">
    <property type="entry name" value="Bira Bifunctional Protein, Domain 2"/>
    <property type="match status" value="1"/>
</dbReference>
<organism evidence="2 3">
    <name type="scientific">bacterium (Candidatus Blackallbacteria) CG17_big_fil_post_rev_8_21_14_2_50_48_46</name>
    <dbReference type="NCBI Taxonomy" id="2014261"/>
    <lineage>
        <taxon>Bacteria</taxon>
        <taxon>Candidatus Blackallbacteria</taxon>
    </lineage>
</organism>